<comment type="caution">
    <text evidence="2">The sequence shown here is derived from an EMBL/GenBank/DDBJ whole genome shotgun (WGS) entry which is preliminary data.</text>
</comment>
<proteinExistence type="predicted"/>
<organism evidence="2 3">
    <name type="scientific">Cuscuta australis</name>
    <dbReference type="NCBI Taxonomy" id="267555"/>
    <lineage>
        <taxon>Eukaryota</taxon>
        <taxon>Viridiplantae</taxon>
        <taxon>Streptophyta</taxon>
        <taxon>Embryophyta</taxon>
        <taxon>Tracheophyta</taxon>
        <taxon>Spermatophyta</taxon>
        <taxon>Magnoliopsida</taxon>
        <taxon>eudicotyledons</taxon>
        <taxon>Gunneridae</taxon>
        <taxon>Pentapetalae</taxon>
        <taxon>asterids</taxon>
        <taxon>lamiids</taxon>
        <taxon>Solanales</taxon>
        <taxon>Convolvulaceae</taxon>
        <taxon>Cuscuteae</taxon>
        <taxon>Cuscuta</taxon>
        <taxon>Cuscuta subgen. Grammica</taxon>
        <taxon>Cuscuta sect. Cleistogrammica</taxon>
    </lineage>
</organism>
<accession>A0A328DK95</accession>
<dbReference type="EMBL" id="NQVE01000142">
    <property type="protein sequence ID" value="RAL45008.1"/>
    <property type="molecule type" value="Genomic_DNA"/>
</dbReference>
<evidence type="ECO:0000313" key="2">
    <source>
        <dbReference type="EMBL" id="RAL45008.1"/>
    </source>
</evidence>
<evidence type="ECO:0000313" key="3">
    <source>
        <dbReference type="Proteomes" id="UP000249390"/>
    </source>
</evidence>
<dbReference type="AlphaFoldDB" id="A0A328DK95"/>
<reference evidence="2 3" key="1">
    <citation type="submission" date="2018-06" db="EMBL/GenBank/DDBJ databases">
        <title>The Genome of Cuscuta australis (Dodder) Provides Insight into the Evolution of Plant Parasitism.</title>
        <authorList>
            <person name="Liu H."/>
        </authorList>
    </citation>
    <scope>NUCLEOTIDE SEQUENCE [LARGE SCALE GENOMIC DNA]</scope>
    <source>
        <strain evidence="3">cv. Yunnan</strain>
        <tissue evidence="2">Vines</tissue>
    </source>
</reference>
<sequence length="107" mass="11825">MPRPSLTHQGPRGGGCRAGEMERDHSGVREGVRLQEVGRLRAGALGRALRGVHIPRGRGDVGGGRREGVDGREEVLQLREERVRGRGVQALHERGLPPHDRYRVRSD</sequence>
<keyword evidence="3" id="KW-1185">Reference proteome</keyword>
<evidence type="ECO:0000256" key="1">
    <source>
        <dbReference type="SAM" id="MobiDB-lite"/>
    </source>
</evidence>
<protein>
    <submittedName>
        <fullName evidence="2">Uncharacterized protein</fullName>
    </submittedName>
</protein>
<name>A0A328DK95_9ASTE</name>
<dbReference type="Proteomes" id="UP000249390">
    <property type="component" value="Unassembled WGS sequence"/>
</dbReference>
<feature type="compositionally biased region" description="Basic and acidic residues" evidence="1">
    <location>
        <begin position="19"/>
        <end position="31"/>
    </location>
</feature>
<feature type="region of interest" description="Disordered" evidence="1">
    <location>
        <begin position="1"/>
        <end position="31"/>
    </location>
</feature>
<gene>
    <name evidence="2" type="ORF">DM860_003767</name>
</gene>